<evidence type="ECO:0000256" key="1">
    <source>
        <dbReference type="ARBA" id="ARBA00022679"/>
    </source>
</evidence>
<keyword evidence="2 5" id="KW-0418">Kinase</keyword>
<gene>
    <name evidence="5" type="ORF">J2W94_002433</name>
</gene>
<name>A0ABU1RTQ2_9GAMM</name>
<keyword evidence="1" id="KW-0808">Transferase</keyword>
<comment type="caution">
    <text evidence="5">The sequence shown here is derived from an EMBL/GenBank/DDBJ whole genome shotgun (WGS) entry which is preliminary data.</text>
</comment>
<dbReference type="SMART" id="SM00387">
    <property type="entry name" value="HATPase_c"/>
    <property type="match status" value="1"/>
</dbReference>
<evidence type="ECO:0000259" key="4">
    <source>
        <dbReference type="PROSITE" id="PS50109"/>
    </source>
</evidence>
<evidence type="ECO:0000256" key="3">
    <source>
        <dbReference type="ARBA" id="ARBA00023012"/>
    </source>
</evidence>
<dbReference type="Proteomes" id="UP001254759">
    <property type="component" value="Unassembled WGS sequence"/>
</dbReference>
<dbReference type="InterPro" id="IPR036890">
    <property type="entry name" value="HATPase_C_sf"/>
</dbReference>
<dbReference type="GO" id="GO:0016301">
    <property type="term" value="F:kinase activity"/>
    <property type="evidence" value="ECO:0007669"/>
    <property type="project" value="UniProtKB-KW"/>
</dbReference>
<dbReference type="Gene3D" id="3.30.450.40">
    <property type="match status" value="2"/>
</dbReference>
<dbReference type="InterPro" id="IPR003018">
    <property type="entry name" value="GAF"/>
</dbReference>
<proteinExistence type="predicted"/>
<dbReference type="InterPro" id="IPR029016">
    <property type="entry name" value="GAF-like_dom_sf"/>
</dbReference>
<dbReference type="InterPro" id="IPR003594">
    <property type="entry name" value="HATPase_dom"/>
</dbReference>
<dbReference type="Pfam" id="PF02518">
    <property type="entry name" value="HATPase_c"/>
    <property type="match status" value="1"/>
</dbReference>
<sequence>MATDQGKARRSQLELLSEIVEEISGELALEPLLAHIVERACNLIGADDGVIGLYVPERDVIRTAASHRIPDEELLEELPRGKGLTGRVLELGQPVRCYYSDLPVASRNAPAGMHVIGMPIRARDRLIGVFGIGTHYPRTLDAHAQDLLEIFARHAAVAIENARRYSEETRRASRFAMLARVAAIGAAGPDLDTLLQNTADAIHDMLDYPNVDIPILDPDDPDTLIIRIRGGEYKRLIRRVDRLPVSSGIMGAAVRERRVQLVNDVASDSRYVRPPGVQPPLAELAIPILYGDEVLGVLNVEGNCVFDELDCSSLEIVAENLGLAIVNARLFERATEAAVLEERQRLARDLHDSVTQILSSMSLITQSLADAWRLDAAEGERRVKRLGELSRLAFSEMRGLLHELSPRSSGNRAAGAPVRRPTFPHRLRRMISAMVPATVELHLNVGDFHPQAQAHEDALLRVCQEAVSNAVRHAAPSCIRIETFLSTSGIRLSITDDGRGIQKATGQGMGMANMRERLSELGGRLRILPGEPGTQILAYLPRFDRSTK</sequence>
<dbReference type="PANTHER" id="PTHR24421:SF61">
    <property type="entry name" value="OXYGEN SENSOR HISTIDINE KINASE NREB"/>
    <property type="match status" value="1"/>
</dbReference>
<dbReference type="SUPFAM" id="SSF55781">
    <property type="entry name" value="GAF domain-like"/>
    <property type="match status" value="2"/>
</dbReference>
<dbReference type="InterPro" id="IPR050482">
    <property type="entry name" value="Sensor_HK_TwoCompSys"/>
</dbReference>
<dbReference type="PROSITE" id="PS50109">
    <property type="entry name" value="HIS_KIN"/>
    <property type="match status" value="1"/>
</dbReference>
<dbReference type="Gene3D" id="3.30.565.10">
    <property type="entry name" value="Histidine kinase-like ATPase, C-terminal domain"/>
    <property type="match status" value="1"/>
</dbReference>
<accession>A0ABU1RTQ2</accession>
<dbReference type="InterPro" id="IPR005467">
    <property type="entry name" value="His_kinase_dom"/>
</dbReference>
<dbReference type="Pfam" id="PF07730">
    <property type="entry name" value="HisKA_3"/>
    <property type="match status" value="1"/>
</dbReference>
<protein>
    <submittedName>
        <fullName evidence="5">Signal transduction histidine kinase</fullName>
    </submittedName>
</protein>
<evidence type="ECO:0000256" key="2">
    <source>
        <dbReference type="ARBA" id="ARBA00022777"/>
    </source>
</evidence>
<organism evidence="5 6">
    <name type="scientific">Pseudoxanthomonas sacheonensis</name>
    <dbReference type="NCBI Taxonomy" id="443615"/>
    <lineage>
        <taxon>Bacteria</taxon>
        <taxon>Pseudomonadati</taxon>
        <taxon>Pseudomonadota</taxon>
        <taxon>Gammaproteobacteria</taxon>
        <taxon>Lysobacterales</taxon>
        <taxon>Lysobacteraceae</taxon>
        <taxon>Pseudoxanthomonas</taxon>
    </lineage>
</organism>
<dbReference type="PANTHER" id="PTHR24421">
    <property type="entry name" value="NITRATE/NITRITE SENSOR PROTEIN NARX-RELATED"/>
    <property type="match status" value="1"/>
</dbReference>
<dbReference type="Pfam" id="PF13185">
    <property type="entry name" value="GAF_2"/>
    <property type="match status" value="2"/>
</dbReference>
<dbReference type="SUPFAM" id="SSF55874">
    <property type="entry name" value="ATPase domain of HSP90 chaperone/DNA topoisomerase II/histidine kinase"/>
    <property type="match status" value="1"/>
</dbReference>
<dbReference type="CDD" id="cd16917">
    <property type="entry name" value="HATPase_UhpB-NarQ-NarX-like"/>
    <property type="match status" value="1"/>
</dbReference>
<evidence type="ECO:0000313" key="6">
    <source>
        <dbReference type="Proteomes" id="UP001254759"/>
    </source>
</evidence>
<dbReference type="EMBL" id="JAVDTT010000002">
    <property type="protein sequence ID" value="MDR6842148.1"/>
    <property type="molecule type" value="Genomic_DNA"/>
</dbReference>
<reference evidence="5 6" key="1">
    <citation type="submission" date="2023-07" db="EMBL/GenBank/DDBJ databases">
        <title>Sorghum-associated microbial communities from plants grown in Nebraska, USA.</title>
        <authorList>
            <person name="Schachtman D."/>
        </authorList>
    </citation>
    <scope>NUCLEOTIDE SEQUENCE [LARGE SCALE GENOMIC DNA]</scope>
    <source>
        <strain evidence="5 6">BE107</strain>
    </source>
</reference>
<keyword evidence="6" id="KW-1185">Reference proteome</keyword>
<evidence type="ECO:0000313" key="5">
    <source>
        <dbReference type="EMBL" id="MDR6842148.1"/>
    </source>
</evidence>
<dbReference type="RefSeq" id="WP_310093611.1">
    <property type="nucleotide sequence ID" value="NZ_JAVDTT010000002.1"/>
</dbReference>
<dbReference type="Gene3D" id="1.20.5.1930">
    <property type="match status" value="1"/>
</dbReference>
<feature type="domain" description="Histidine kinase" evidence="4">
    <location>
        <begin position="345"/>
        <end position="544"/>
    </location>
</feature>
<dbReference type="InterPro" id="IPR011712">
    <property type="entry name" value="Sig_transdc_His_kin_sub3_dim/P"/>
</dbReference>
<keyword evidence="3" id="KW-0902">Two-component regulatory system</keyword>
<dbReference type="SMART" id="SM00065">
    <property type="entry name" value="GAF"/>
    <property type="match status" value="2"/>
</dbReference>